<reference evidence="2 3" key="1">
    <citation type="submission" date="2019-01" db="EMBL/GenBank/DDBJ databases">
        <title>Coherence of Microcystis species and biogeography revealed through population genomics.</title>
        <authorList>
            <person name="Perez-Carrascal O.M."/>
            <person name="Terrat Y."/>
            <person name="Giani A."/>
            <person name="Fortin N."/>
            <person name="Tromas N."/>
            <person name="Shapiro B.J."/>
        </authorList>
    </citation>
    <scope>NUCLEOTIDE SEQUENCE [LARGE SCALE GENOMIC DNA]</scope>
    <source>
        <strain evidence="2">Ma_QC_Ca_00000000_S207</strain>
    </source>
</reference>
<name>A0A552FM63_MICAE</name>
<proteinExistence type="predicted"/>
<gene>
    <name evidence="2" type="ORF">EWV91_10455</name>
</gene>
<evidence type="ECO:0000259" key="1">
    <source>
        <dbReference type="Pfam" id="PF00535"/>
    </source>
</evidence>
<dbReference type="PANTHER" id="PTHR22916:SF3">
    <property type="entry name" value="UDP-GLCNAC:BETAGAL BETA-1,3-N-ACETYLGLUCOSAMINYLTRANSFERASE-LIKE PROTEIN 1"/>
    <property type="match status" value="1"/>
</dbReference>
<keyword evidence="2" id="KW-0808">Transferase</keyword>
<dbReference type="GO" id="GO:0016758">
    <property type="term" value="F:hexosyltransferase activity"/>
    <property type="evidence" value="ECO:0007669"/>
    <property type="project" value="UniProtKB-ARBA"/>
</dbReference>
<dbReference type="Pfam" id="PF00535">
    <property type="entry name" value="Glycos_transf_2"/>
    <property type="match status" value="1"/>
</dbReference>
<dbReference type="AlphaFoldDB" id="A0A552FM63"/>
<dbReference type="Gene3D" id="3.90.550.10">
    <property type="entry name" value="Spore Coat Polysaccharide Biosynthesis Protein SpsA, Chain A"/>
    <property type="match status" value="1"/>
</dbReference>
<protein>
    <submittedName>
        <fullName evidence="2">Glycosyltransferase</fullName>
    </submittedName>
</protein>
<dbReference type="SUPFAM" id="SSF53448">
    <property type="entry name" value="Nucleotide-diphospho-sugar transferases"/>
    <property type="match status" value="1"/>
</dbReference>
<dbReference type="Proteomes" id="UP000320293">
    <property type="component" value="Unassembled WGS sequence"/>
</dbReference>
<evidence type="ECO:0000313" key="2">
    <source>
        <dbReference type="EMBL" id="TRU47727.1"/>
    </source>
</evidence>
<dbReference type="InterPro" id="IPR001173">
    <property type="entry name" value="Glyco_trans_2-like"/>
</dbReference>
<dbReference type="EMBL" id="SFBF01000200">
    <property type="protein sequence ID" value="TRU47727.1"/>
    <property type="molecule type" value="Genomic_DNA"/>
</dbReference>
<dbReference type="InterPro" id="IPR029044">
    <property type="entry name" value="Nucleotide-diphossugar_trans"/>
</dbReference>
<dbReference type="CDD" id="cd06433">
    <property type="entry name" value="GT_2_WfgS_like"/>
    <property type="match status" value="1"/>
</dbReference>
<sequence length="358" mass="41019">MTLPLVNQDKDAIALDRNFSTTRLVTREKPVITNDPSSKVESVLFLPPNPERKGEGGLRTKGYFKRSYDQESGLSDNLHLPLVTIITVVFNGEKYLEQTIQSVINQNYDNVEYIIIDGGSTDGTVDIIRKYEDRIDYWVSEPDNGIYDAMNKGISLSTGNIIGIINSDDFYVDDAIVIVVQKYKEYLNPDCKKQLIIGGSMFGIDDNNHIRCKIYKTKKYFDANIDKNMPVNHPTTFIDFNLYTTVGVFNTKYKIAADYDLIYRSYCSQVAEFVLIDDFIASMRSGGLSTKFKSLWVKAKERYLIRKNNISLHKNLIFSLEVFLTESIKQLLIPMLNGSLLSVYYRYRENKNQPIKNS</sequence>
<dbReference type="PANTHER" id="PTHR22916">
    <property type="entry name" value="GLYCOSYLTRANSFERASE"/>
    <property type="match status" value="1"/>
</dbReference>
<accession>A0A552FM63</accession>
<comment type="caution">
    <text evidence="2">The sequence shown here is derived from an EMBL/GenBank/DDBJ whole genome shotgun (WGS) entry which is preliminary data.</text>
</comment>
<organism evidence="2 3">
    <name type="scientific">Microcystis aeruginosa Ma_QC_Ca_00000000_S207</name>
    <dbReference type="NCBI Taxonomy" id="2486251"/>
    <lineage>
        <taxon>Bacteria</taxon>
        <taxon>Bacillati</taxon>
        <taxon>Cyanobacteriota</taxon>
        <taxon>Cyanophyceae</taxon>
        <taxon>Oscillatoriophycideae</taxon>
        <taxon>Chroococcales</taxon>
        <taxon>Microcystaceae</taxon>
        <taxon>Microcystis</taxon>
    </lineage>
</organism>
<feature type="domain" description="Glycosyltransferase 2-like" evidence="1">
    <location>
        <begin position="84"/>
        <end position="186"/>
    </location>
</feature>
<evidence type="ECO:0000313" key="3">
    <source>
        <dbReference type="Proteomes" id="UP000320293"/>
    </source>
</evidence>